<dbReference type="InterPro" id="IPR003609">
    <property type="entry name" value="Pan_app"/>
</dbReference>
<dbReference type="SUPFAM" id="SSF56436">
    <property type="entry name" value="C-type lectin-like"/>
    <property type="match status" value="1"/>
</dbReference>
<evidence type="ECO:0000259" key="2">
    <source>
        <dbReference type="PROSITE" id="PS50948"/>
    </source>
</evidence>
<reference evidence="3" key="1">
    <citation type="submission" date="2018-11" db="EMBL/GenBank/DDBJ databases">
        <authorList>
            <person name="Alioto T."/>
            <person name="Alioto T."/>
        </authorList>
    </citation>
    <scope>NUCLEOTIDE SEQUENCE</scope>
</reference>
<dbReference type="Pfam" id="PF00059">
    <property type="entry name" value="Lectin_C"/>
    <property type="match status" value="1"/>
</dbReference>
<evidence type="ECO:0000313" key="4">
    <source>
        <dbReference type="Proteomes" id="UP000596742"/>
    </source>
</evidence>
<dbReference type="SMART" id="SM00034">
    <property type="entry name" value="CLECT"/>
    <property type="match status" value="1"/>
</dbReference>
<name>A0A8B6ECY8_MYTGA</name>
<dbReference type="OrthoDB" id="6039833at2759"/>
<evidence type="ECO:0008006" key="5">
    <source>
        <dbReference type="Google" id="ProtNLM"/>
    </source>
</evidence>
<accession>A0A8B6ECY8</accession>
<dbReference type="Proteomes" id="UP000596742">
    <property type="component" value="Unassembled WGS sequence"/>
</dbReference>
<keyword evidence="4" id="KW-1185">Reference proteome</keyword>
<protein>
    <recommendedName>
        <fullName evidence="5">C-type lectin domain-containing protein</fullName>
    </recommendedName>
</protein>
<dbReference type="AlphaFoldDB" id="A0A8B6ECY8"/>
<feature type="domain" description="Apple" evidence="2">
    <location>
        <begin position="5"/>
        <end position="94"/>
    </location>
</feature>
<sequence length="222" mass="25108">MLYGCTLGNGEFTFIAGTISYLLEQCVYSVIDHSSLSDCTMQCVLDEYNNCSRFVFESDTQRCMLQSDYISSDVPTTTIDTAQAIMFFEAHVDCIAGYDFDRHTKLCINEFGDSTTWLNARARCKQDGGDLISIPSLEKWRFVFNYLEAFPGGHWIGLNNSVWMTGEPFKNALGIPNNLLDVNVTSDASCGRLRFKGLDEHKMLRNDPCSQFKKFVCEIQVI</sequence>
<dbReference type="Gene3D" id="3.10.100.10">
    <property type="entry name" value="Mannose-Binding Protein A, subunit A"/>
    <property type="match status" value="1"/>
</dbReference>
<dbReference type="InterPro" id="IPR016187">
    <property type="entry name" value="CTDL_fold"/>
</dbReference>
<dbReference type="CDD" id="cd00037">
    <property type="entry name" value="CLECT"/>
    <property type="match status" value="1"/>
</dbReference>
<dbReference type="InterPro" id="IPR016186">
    <property type="entry name" value="C-type_lectin-like/link_sf"/>
</dbReference>
<dbReference type="Pfam" id="PF00024">
    <property type="entry name" value="PAN_1"/>
    <property type="match status" value="1"/>
</dbReference>
<organism evidence="3 4">
    <name type="scientific">Mytilus galloprovincialis</name>
    <name type="common">Mediterranean mussel</name>
    <dbReference type="NCBI Taxonomy" id="29158"/>
    <lineage>
        <taxon>Eukaryota</taxon>
        <taxon>Metazoa</taxon>
        <taxon>Spiralia</taxon>
        <taxon>Lophotrochozoa</taxon>
        <taxon>Mollusca</taxon>
        <taxon>Bivalvia</taxon>
        <taxon>Autobranchia</taxon>
        <taxon>Pteriomorphia</taxon>
        <taxon>Mytilida</taxon>
        <taxon>Mytiloidea</taxon>
        <taxon>Mytilidae</taxon>
        <taxon>Mytilinae</taxon>
        <taxon>Mytilus</taxon>
    </lineage>
</organism>
<evidence type="ECO:0000259" key="1">
    <source>
        <dbReference type="PROSITE" id="PS50041"/>
    </source>
</evidence>
<dbReference type="PROSITE" id="PS50948">
    <property type="entry name" value="PAN"/>
    <property type="match status" value="1"/>
</dbReference>
<dbReference type="PROSITE" id="PS50041">
    <property type="entry name" value="C_TYPE_LECTIN_2"/>
    <property type="match status" value="1"/>
</dbReference>
<proteinExistence type="predicted"/>
<evidence type="ECO:0000313" key="3">
    <source>
        <dbReference type="EMBL" id="VDI32691.1"/>
    </source>
</evidence>
<feature type="domain" description="C-type lectin" evidence="1">
    <location>
        <begin position="103"/>
        <end position="218"/>
    </location>
</feature>
<dbReference type="InterPro" id="IPR001304">
    <property type="entry name" value="C-type_lectin-like"/>
</dbReference>
<comment type="caution">
    <text evidence="3">The sequence shown here is derived from an EMBL/GenBank/DDBJ whole genome shotgun (WGS) entry which is preliminary data.</text>
</comment>
<dbReference type="EMBL" id="UYJE01004939">
    <property type="protein sequence ID" value="VDI32691.1"/>
    <property type="molecule type" value="Genomic_DNA"/>
</dbReference>
<gene>
    <name evidence="3" type="ORF">MGAL_10B074116</name>
</gene>